<proteinExistence type="predicted"/>
<gene>
    <name evidence="1" type="ORF">KFK09_015018</name>
</gene>
<keyword evidence="2" id="KW-1185">Reference proteome</keyword>
<comment type="caution">
    <text evidence="1">The sequence shown here is derived from an EMBL/GenBank/DDBJ whole genome shotgun (WGS) entry which is preliminary data.</text>
</comment>
<organism evidence="1 2">
    <name type="scientific">Dendrobium nobile</name>
    <name type="common">Orchid</name>
    <dbReference type="NCBI Taxonomy" id="94219"/>
    <lineage>
        <taxon>Eukaryota</taxon>
        <taxon>Viridiplantae</taxon>
        <taxon>Streptophyta</taxon>
        <taxon>Embryophyta</taxon>
        <taxon>Tracheophyta</taxon>
        <taxon>Spermatophyta</taxon>
        <taxon>Magnoliopsida</taxon>
        <taxon>Liliopsida</taxon>
        <taxon>Asparagales</taxon>
        <taxon>Orchidaceae</taxon>
        <taxon>Epidendroideae</taxon>
        <taxon>Malaxideae</taxon>
        <taxon>Dendrobiinae</taxon>
        <taxon>Dendrobium</taxon>
    </lineage>
</organism>
<accession>A0A8T3B4R7</accession>
<evidence type="ECO:0000313" key="1">
    <source>
        <dbReference type="EMBL" id="KAI0504071.1"/>
    </source>
</evidence>
<dbReference type="EMBL" id="JAGYWB010000011">
    <property type="protein sequence ID" value="KAI0504071.1"/>
    <property type="molecule type" value="Genomic_DNA"/>
</dbReference>
<sequence>MFPHLIKCHNKTYTKFGISYLLTCILSMAFMNAQKCISSRILNPWHTSCRISHESPKIHVANPRISKAFRNPFFWVFCETHGGDNK</sequence>
<dbReference type="Proteomes" id="UP000829196">
    <property type="component" value="Unassembled WGS sequence"/>
</dbReference>
<evidence type="ECO:0000313" key="2">
    <source>
        <dbReference type="Proteomes" id="UP000829196"/>
    </source>
</evidence>
<protein>
    <submittedName>
        <fullName evidence="1">Uncharacterized protein</fullName>
    </submittedName>
</protein>
<dbReference type="AlphaFoldDB" id="A0A8T3B4R7"/>
<reference evidence="1" key="1">
    <citation type="journal article" date="2022" name="Front. Genet.">
        <title>Chromosome-Scale Assembly of the Dendrobium nobile Genome Provides Insights Into the Molecular Mechanism of the Biosynthesis of the Medicinal Active Ingredient of Dendrobium.</title>
        <authorList>
            <person name="Xu Q."/>
            <person name="Niu S.-C."/>
            <person name="Li K.-L."/>
            <person name="Zheng P.-J."/>
            <person name="Zhang X.-J."/>
            <person name="Jia Y."/>
            <person name="Liu Y."/>
            <person name="Niu Y.-X."/>
            <person name="Yu L.-H."/>
            <person name="Chen D.-F."/>
            <person name="Zhang G.-Q."/>
        </authorList>
    </citation>
    <scope>NUCLEOTIDE SEQUENCE</scope>
    <source>
        <tissue evidence="1">Leaf</tissue>
    </source>
</reference>
<name>A0A8T3B4R7_DENNO</name>